<evidence type="ECO:0000313" key="9">
    <source>
        <dbReference type="Proteomes" id="UP000175744"/>
    </source>
</evidence>
<keyword evidence="4 6" id="KW-0573">Peptidoglycan synthesis</keyword>
<proteinExistence type="predicted"/>
<keyword evidence="8" id="KW-0378">Hydrolase</keyword>
<keyword evidence="9" id="KW-1185">Reference proteome</keyword>
<sequence length="530" mass="58852">METSKKFTKLIILILVFLLIIPFINVKAERPYNRIEGKDRYDTALKVSQIYSSNLGYVILASGKDYADGLCASPLARKYNAPIFLTDPKNLSNSVLEQIKKLGTNKIFIIGGYGSVCENIENQLKQEGLNCERISGKDRYETSLNIAKHIGVKDKLILASAKNFPDALSIAPIATMKQIPILITNGQDVSDNMLEYLKDKNIEKTYVIGGTGVIDESVLNKFNNAERISGKNRYETNIAVINKFKDELSFENVYIVSALGFADALSGSVLVQSKNAPLLLIGDNISKNDQENIKSILSESKNVNVIGGKGAVSQNSLYLVGIEKKPIVQPSITESFNVINAGETTPVYIKKYANYNSPNVGYSYGSLAEVKIIGNSGDFYHIETLDYGTLNRVKGYLPKKMIKTVTPSKTYKIFVDLNKQKVYVYKDNKLIRQMVCSTGKDETPTPRGRYLLGGKGANFYSSPSVICYNWSRFNNNFLFHSVLYNTSGKPIASEYAKLGKKASHGCIRLKIEDAKWIYNNAPKGTLITIK</sequence>
<keyword evidence="5 6" id="KW-0961">Cell wall biogenesis/degradation</keyword>
<organism evidence="8 9">
    <name type="scientific">Clostridium acetireducens DSM 10703</name>
    <dbReference type="NCBI Taxonomy" id="1121290"/>
    <lineage>
        <taxon>Bacteria</taxon>
        <taxon>Bacillati</taxon>
        <taxon>Bacillota</taxon>
        <taxon>Clostridia</taxon>
        <taxon>Eubacteriales</taxon>
        <taxon>Clostridiaceae</taxon>
        <taxon>Clostridium</taxon>
    </lineage>
</organism>
<evidence type="ECO:0000256" key="1">
    <source>
        <dbReference type="ARBA" id="ARBA00004752"/>
    </source>
</evidence>
<dbReference type="InterPro" id="IPR051922">
    <property type="entry name" value="Bact_Sporulation_Assoc"/>
</dbReference>
<dbReference type="AlphaFoldDB" id="A0A1E8EW81"/>
<gene>
    <name evidence="8" type="primary">lytC_11</name>
    <name evidence="8" type="ORF">CLOACE_20820</name>
</gene>
<dbReference type="GO" id="GO:0071555">
    <property type="term" value="P:cell wall organization"/>
    <property type="evidence" value="ECO:0007669"/>
    <property type="project" value="UniProtKB-UniRule"/>
</dbReference>
<keyword evidence="2" id="KW-0808">Transferase</keyword>
<dbReference type="STRING" id="1121290.CLAOCE_20820"/>
<comment type="caution">
    <text evidence="8">The sequence shown here is derived from an EMBL/GenBank/DDBJ whole genome shotgun (WGS) entry which is preliminary data.</text>
</comment>
<dbReference type="InterPro" id="IPR038063">
    <property type="entry name" value="Transpep_catalytic_dom"/>
</dbReference>
<feature type="active site" description="Proton donor/acceptor" evidence="6">
    <location>
        <position position="480"/>
    </location>
</feature>
<evidence type="ECO:0000313" key="8">
    <source>
        <dbReference type="EMBL" id="OFI01527.1"/>
    </source>
</evidence>
<dbReference type="Pfam" id="PF03734">
    <property type="entry name" value="YkuD"/>
    <property type="match status" value="1"/>
</dbReference>
<dbReference type="PROSITE" id="PS52029">
    <property type="entry name" value="LD_TPASE"/>
    <property type="match status" value="1"/>
</dbReference>
<reference evidence="8 9" key="1">
    <citation type="submission" date="2016-06" db="EMBL/GenBank/DDBJ databases">
        <title>Genome sequence of Clostridium acetireducens DSM 10703.</title>
        <authorList>
            <person name="Poehlein A."/>
            <person name="Fluechter S."/>
            <person name="Duerre P."/>
            <person name="Daniel R."/>
        </authorList>
    </citation>
    <scope>NUCLEOTIDE SEQUENCE [LARGE SCALE GENOMIC DNA]</scope>
    <source>
        <strain evidence="8 9">DSM 10703</strain>
    </source>
</reference>
<name>A0A1E8EW81_9CLOT</name>
<dbReference type="EC" id="3.5.1.28" evidence="8"/>
<dbReference type="CDD" id="cd16913">
    <property type="entry name" value="YkuD_like"/>
    <property type="match status" value="1"/>
</dbReference>
<evidence type="ECO:0000259" key="7">
    <source>
        <dbReference type="PROSITE" id="PS52029"/>
    </source>
</evidence>
<dbReference type="Pfam" id="PF04122">
    <property type="entry name" value="CW_binding_2"/>
    <property type="match status" value="3"/>
</dbReference>
<evidence type="ECO:0000256" key="4">
    <source>
        <dbReference type="ARBA" id="ARBA00022984"/>
    </source>
</evidence>
<evidence type="ECO:0000256" key="5">
    <source>
        <dbReference type="ARBA" id="ARBA00023316"/>
    </source>
</evidence>
<dbReference type="InterPro" id="IPR005490">
    <property type="entry name" value="LD_TPept_cat_dom"/>
</dbReference>
<dbReference type="RefSeq" id="WP_175429461.1">
    <property type="nucleotide sequence ID" value="NZ_LZFO01000041.1"/>
</dbReference>
<evidence type="ECO:0000256" key="3">
    <source>
        <dbReference type="ARBA" id="ARBA00022960"/>
    </source>
</evidence>
<dbReference type="UniPathway" id="UPA00219"/>
<dbReference type="PATRIC" id="fig|1121290.3.peg.2091"/>
<evidence type="ECO:0000256" key="6">
    <source>
        <dbReference type="PROSITE-ProRule" id="PRU01373"/>
    </source>
</evidence>
<dbReference type="InterPro" id="IPR007253">
    <property type="entry name" value="Cell_wall-bd_2"/>
</dbReference>
<dbReference type="GO" id="GO:0009252">
    <property type="term" value="P:peptidoglycan biosynthetic process"/>
    <property type="evidence" value="ECO:0007669"/>
    <property type="project" value="UniProtKB-UniPathway"/>
</dbReference>
<dbReference type="Gene3D" id="3.40.50.12090">
    <property type="match status" value="3"/>
</dbReference>
<accession>A0A1E8EW81</accession>
<dbReference type="EMBL" id="LZFO01000041">
    <property type="protein sequence ID" value="OFI01527.1"/>
    <property type="molecule type" value="Genomic_DNA"/>
</dbReference>
<protein>
    <submittedName>
        <fullName evidence="8">N-acetylmuramoyl-L-alanine amidase LytC</fullName>
        <ecNumber evidence="8">3.5.1.28</ecNumber>
    </submittedName>
</protein>
<feature type="domain" description="L,D-TPase catalytic" evidence="7">
    <location>
        <begin position="411"/>
        <end position="530"/>
    </location>
</feature>
<feature type="active site" description="Nucleophile" evidence="6">
    <location>
        <position position="506"/>
    </location>
</feature>
<dbReference type="Gene3D" id="2.40.440.10">
    <property type="entry name" value="L,D-transpeptidase catalytic domain-like"/>
    <property type="match status" value="1"/>
</dbReference>
<dbReference type="Proteomes" id="UP000175744">
    <property type="component" value="Unassembled WGS sequence"/>
</dbReference>
<evidence type="ECO:0000256" key="2">
    <source>
        <dbReference type="ARBA" id="ARBA00022679"/>
    </source>
</evidence>
<dbReference type="GO" id="GO:0008745">
    <property type="term" value="F:N-acetylmuramoyl-L-alanine amidase activity"/>
    <property type="evidence" value="ECO:0007669"/>
    <property type="project" value="UniProtKB-EC"/>
</dbReference>
<dbReference type="SUPFAM" id="SSF141523">
    <property type="entry name" value="L,D-transpeptidase catalytic domain-like"/>
    <property type="match status" value="1"/>
</dbReference>
<dbReference type="GO" id="GO:0008360">
    <property type="term" value="P:regulation of cell shape"/>
    <property type="evidence" value="ECO:0007669"/>
    <property type="project" value="UniProtKB-UniRule"/>
</dbReference>
<keyword evidence="3 6" id="KW-0133">Cell shape</keyword>
<dbReference type="PANTHER" id="PTHR30032">
    <property type="entry name" value="N-ACETYLMURAMOYL-L-ALANINE AMIDASE-RELATED"/>
    <property type="match status" value="1"/>
</dbReference>
<dbReference type="GO" id="GO:0016740">
    <property type="term" value="F:transferase activity"/>
    <property type="evidence" value="ECO:0007669"/>
    <property type="project" value="UniProtKB-KW"/>
</dbReference>
<dbReference type="PANTHER" id="PTHR30032:SF8">
    <property type="entry name" value="GERMINATION-SPECIFIC N-ACETYLMURAMOYL-L-ALANINE AMIDASE"/>
    <property type="match status" value="1"/>
</dbReference>
<comment type="pathway">
    <text evidence="1 6">Cell wall biogenesis; peptidoglycan biosynthesis.</text>
</comment>